<dbReference type="AlphaFoldDB" id="A0ABD0PTM8"/>
<feature type="non-terminal residue" evidence="5">
    <location>
        <position position="1"/>
    </location>
</feature>
<feature type="compositionally biased region" description="Polar residues" evidence="3">
    <location>
        <begin position="52"/>
        <end position="71"/>
    </location>
</feature>
<name>A0ABD0PTM8_CIRMR</name>
<reference evidence="5 6" key="1">
    <citation type="submission" date="2024-05" db="EMBL/GenBank/DDBJ databases">
        <title>Genome sequencing and assembly of Indian major carp, Cirrhinus mrigala (Hamilton, 1822).</title>
        <authorList>
            <person name="Mohindra V."/>
            <person name="Chowdhury L.M."/>
            <person name="Lal K."/>
            <person name="Jena J.K."/>
        </authorList>
    </citation>
    <scope>NUCLEOTIDE SEQUENCE [LARGE SCALE GENOMIC DNA]</scope>
    <source>
        <strain evidence="5">CM1030</strain>
        <tissue evidence="5">Blood</tissue>
    </source>
</reference>
<evidence type="ECO:0000313" key="6">
    <source>
        <dbReference type="Proteomes" id="UP001529510"/>
    </source>
</evidence>
<evidence type="ECO:0000256" key="2">
    <source>
        <dbReference type="ARBA" id="ARBA00023180"/>
    </source>
</evidence>
<keyword evidence="6" id="KW-1185">Reference proteome</keyword>
<dbReference type="EMBL" id="JAMKFB020000014">
    <property type="protein sequence ID" value="KAL0175996.1"/>
    <property type="molecule type" value="Genomic_DNA"/>
</dbReference>
<evidence type="ECO:0000313" key="5">
    <source>
        <dbReference type="EMBL" id="KAL0175996.1"/>
    </source>
</evidence>
<dbReference type="Pfam" id="PF17450">
    <property type="entry name" value="Melibiase_2_C"/>
    <property type="match status" value="1"/>
</dbReference>
<dbReference type="InterPro" id="IPR035373">
    <property type="entry name" value="Melibiase/NAGA_C"/>
</dbReference>
<gene>
    <name evidence="5" type="ORF">M9458_028326</name>
</gene>
<keyword evidence="1" id="KW-1015">Disulfide bond</keyword>
<protein>
    <recommendedName>
        <fullName evidence="4">Alpha galactosidase A C-terminal domain-containing protein</fullName>
    </recommendedName>
</protein>
<proteinExistence type="predicted"/>
<feature type="domain" description="Alpha galactosidase A C-terminal" evidence="4">
    <location>
        <begin position="1"/>
        <end position="53"/>
    </location>
</feature>
<dbReference type="Proteomes" id="UP001529510">
    <property type="component" value="Unassembled WGS sequence"/>
</dbReference>
<dbReference type="Gene3D" id="2.60.40.1180">
    <property type="entry name" value="Golgi alpha-mannosidase II"/>
    <property type="match status" value="1"/>
</dbReference>
<organism evidence="5 6">
    <name type="scientific">Cirrhinus mrigala</name>
    <name type="common">Mrigala</name>
    <dbReference type="NCBI Taxonomy" id="683832"/>
    <lineage>
        <taxon>Eukaryota</taxon>
        <taxon>Metazoa</taxon>
        <taxon>Chordata</taxon>
        <taxon>Craniata</taxon>
        <taxon>Vertebrata</taxon>
        <taxon>Euteleostomi</taxon>
        <taxon>Actinopterygii</taxon>
        <taxon>Neopterygii</taxon>
        <taxon>Teleostei</taxon>
        <taxon>Ostariophysi</taxon>
        <taxon>Cypriniformes</taxon>
        <taxon>Cyprinidae</taxon>
        <taxon>Labeoninae</taxon>
        <taxon>Labeonini</taxon>
        <taxon>Cirrhinus</taxon>
    </lineage>
</organism>
<dbReference type="InterPro" id="IPR013780">
    <property type="entry name" value="Glyco_hydro_b"/>
</dbReference>
<comment type="caution">
    <text evidence="5">The sequence shown here is derived from an EMBL/GenBank/DDBJ whole genome shotgun (WGS) entry which is preliminary data.</text>
</comment>
<feature type="region of interest" description="Disordered" evidence="3">
    <location>
        <begin position="50"/>
        <end position="71"/>
    </location>
</feature>
<evidence type="ECO:0000256" key="3">
    <source>
        <dbReference type="SAM" id="MobiDB-lite"/>
    </source>
</evidence>
<evidence type="ECO:0000256" key="1">
    <source>
        <dbReference type="ARBA" id="ARBA00023157"/>
    </source>
</evidence>
<dbReference type="SUPFAM" id="SSF51011">
    <property type="entry name" value="Glycosyl hydrolase domain"/>
    <property type="match status" value="1"/>
</dbReference>
<evidence type="ECO:0000259" key="4">
    <source>
        <dbReference type="Pfam" id="PF17450"/>
    </source>
</evidence>
<sequence length="71" mass="8089">NRLAVAVMNRQEIGGPRRFIISLATMPSWQLCNPKCNVTQILPVYKEMGDGPSQSYRHNTSHCQPYQKQSL</sequence>
<keyword evidence="2" id="KW-0325">Glycoprotein</keyword>
<accession>A0ABD0PTM8</accession>